<evidence type="ECO:0000313" key="3">
    <source>
        <dbReference type="EMBL" id="CAB4178654.1"/>
    </source>
</evidence>
<dbReference type="EMBL" id="LR796969">
    <property type="protein sequence ID" value="CAB4178654.1"/>
    <property type="molecule type" value="Genomic_DNA"/>
</dbReference>
<dbReference type="EMBL" id="LR796891">
    <property type="protein sequence ID" value="CAB4173384.1"/>
    <property type="molecule type" value="Genomic_DNA"/>
</dbReference>
<dbReference type="EMBL" id="LR796779">
    <property type="protein sequence ID" value="CAB4166458.1"/>
    <property type="molecule type" value="Genomic_DNA"/>
</dbReference>
<evidence type="ECO:0000313" key="4">
    <source>
        <dbReference type="EMBL" id="CAB4219482.1"/>
    </source>
</evidence>
<reference evidence="3" key="1">
    <citation type="submission" date="2020-05" db="EMBL/GenBank/DDBJ databases">
        <authorList>
            <person name="Chiriac C."/>
            <person name="Salcher M."/>
            <person name="Ghai R."/>
            <person name="Kavagutti S V."/>
        </authorList>
    </citation>
    <scope>NUCLEOTIDE SEQUENCE</scope>
</reference>
<name>A0A6J5QG58_9CAUD</name>
<evidence type="ECO:0000313" key="2">
    <source>
        <dbReference type="EMBL" id="CAB4173384.1"/>
    </source>
</evidence>
<dbReference type="EMBL" id="LR797482">
    <property type="protein sequence ID" value="CAB4219482.1"/>
    <property type="molecule type" value="Genomic_DNA"/>
</dbReference>
<evidence type="ECO:0000313" key="1">
    <source>
        <dbReference type="EMBL" id="CAB4166458.1"/>
    </source>
</evidence>
<proteinExistence type="predicted"/>
<protein>
    <submittedName>
        <fullName evidence="3">Uncharacterized protein</fullName>
    </submittedName>
</protein>
<sequence length="96" mass="10356">MAIDTNTGVGAPIGNKNATKGKLFFGELRKVLVQEDARRLRAIAEKLVKSAEDGEAWAVKEIMDRMDGKPLQATSIENPDGTAITGIQVTFVKPSE</sequence>
<gene>
    <name evidence="3" type="ORF">UFOVP1019_55</name>
    <name evidence="4" type="ORF">UFOVP1618_29</name>
    <name evidence="1" type="ORF">UFOVP846_31</name>
    <name evidence="2" type="ORF">UFOVP940_57</name>
</gene>
<organism evidence="3">
    <name type="scientific">uncultured Caudovirales phage</name>
    <dbReference type="NCBI Taxonomy" id="2100421"/>
    <lineage>
        <taxon>Viruses</taxon>
        <taxon>Duplodnaviria</taxon>
        <taxon>Heunggongvirae</taxon>
        <taxon>Uroviricota</taxon>
        <taxon>Caudoviricetes</taxon>
        <taxon>Peduoviridae</taxon>
        <taxon>Maltschvirus</taxon>
        <taxon>Maltschvirus maltsch</taxon>
    </lineage>
</organism>
<accession>A0A6J5QG58</accession>